<proteinExistence type="predicted"/>
<name>U4LC91_PYROM</name>
<evidence type="ECO:0000313" key="4">
    <source>
        <dbReference type="Proteomes" id="UP000018144"/>
    </source>
</evidence>
<protein>
    <submittedName>
        <fullName evidence="3">Uncharacterized protein</fullName>
    </submittedName>
</protein>
<evidence type="ECO:0000256" key="1">
    <source>
        <dbReference type="SAM" id="MobiDB-lite"/>
    </source>
</evidence>
<keyword evidence="4" id="KW-1185">Reference proteome</keyword>
<feature type="region of interest" description="Disordered" evidence="1">
    <location>
        <begin position="190"/>
        <end position="213"/>
    </location>
</feature>
<organism evidence="3 4">
    <name type="scientific">Pyronema omphalodes (strain CBS 100304)</name>
    <name type="common">Pyronema confluens</name>
    <dbReference type="NCBI Taxonomy" id="1076935"/>
    <lineage>
        <taxon>Eukaryota</taxon>
        <taxon>Fungi</taxon>
        <taxon>Dikarya</taxon>
        <taxon>Ascomycota</taxon>
        <taxon>Pezizomycotina</taxon>
        <taxon>Pezizomycetes</taxon>
        <taxon>Pezizales</taxon>
        <taxon>Pyronemataceae</taxon>
        <taxon>Pyronema</taxon>
    </lineage>
</organism>
<gene>
    <name evidence="3" type="ORF">PCON_04457</name>
</gene>
<dbReference type="Proteomes" id="UP000018144">
    <property type="component" value="Unassembled WGS sequence"/>
</dbReference>
<feature type="signal peptide" evidence="2">
    <location>
        <begin position="1"/>
        <end position="17"/>
    </location>
</feature>
<keyword evidence="2" id="KW-0732">Signal</keyword>
<reference evidence="3 4" key="1">
    <citation type="journal article" date="2013" name="PLoS Genet.">
        <title>The genome and development-dependent transcriptomes of Pyronema confluens: a window into fungal evolution.</title>
        <authorList>
            <person name="Traeger S."/>
            <person name="Altegoer F."/>
            <person name="Freitag M."/>
            <person name="Gabaldon T."/>
            <person name="Kempken F."/>
            <person name="Kumar A."/>
            <person name="Marcet-Houben M."/>
            <person name="Poggeler S."/>
            <person name="Stajich J.E."/>
            <person name="Nowrousian M."/>
        </authorList>
    </citation>
    <scope>NUCLEOTIDE SEQUENCE [LARGE SCALE GENOMIC DNA]</scope>
    <source>
        <strain evidence="4">CBS 100304</strain>
        <tissue evidence="3">Vegetative mycelium</tissue>
    </source>
</reference>
<accession>U4LC91</accession>
<sequence>MKFSLASLLLGAATTFALPLQTRQSTPFPSSLLVFSLSSSQFPGQEATWLGTGRMAVGGPLGFWNGDSSKKTDATMFIQYNKQEGIAFDATNTARSLYLVKGDGNKPMEAVLGAPNGNPQYLETNFTITETMLHPGKRTYYFGYLGKWNEQWTACPTADGFGLFFGGVPDAAKGCTKGFNLEVKYLQKQPAPGAGQVNEGQPGSPLPGQTGQN</sequence>
<evidence type="ECO:0000256" key="2">
    <source>
        <dbReference type="SAM" id="SignalP"/>
    </source>
</evidence>
<dbReference type="OrthoDB" id="5351050at2759"/>
<dbReference type="AlphaFoldDB" id="U4LC91"/>
<feature type="chain" id="PRO_5004651471" evidence="2">
    <location>
        <begin position="18"/>
        <end position="213"/>
    </location>
</feature>
<dbReference type="EMBL" id="HF936658">
    <property type="protein sequence ID" value="CCX17453.1"/>
    <property type="molecule type" value="Genomic_DNA"/>
</dbReference>
<evidence type="ECO:0000313" key="3">
    <source>
        <dbReference type="EMBL" id="CCX17453.1"/>
    </source>
</evidence>